<reference evidence="1" key="1">
    <citation type="journal article" date="2014" name="Front. Microbiol.">
        <title>High frequency of phylogenetically diverse reductive dehalogenase-homologous genes in deep subseafloor sedimentary metagenomes.</title>
        <authorList>
            <person name="Kawai M."/>
            <person name="Futagami T."/>
            <person name="Toyoda A."/>
            <person name="Takaki Y."/>
            <person name="Nishi S."/>
            <person name="Hori S."/>
            <person name="Arai W."/>
            <person name="Tsubouchi T."/>
            <person name="Morono Y."/>
            <person name="Uchiyama I."/>
            <person name="Ito T."/>
            <person name="Fujiyama A."/>
            <person name="Inagaki F."/>
            <person name="Takami H."/>
        </authorList>
    </citation>
    <scope>NUCLEOTIDE SEQUENCE</scope>
    <source>
        <strain evidence="1">Expedition CK06-06</strain>
    </source>
</reference>
<sequence length="34" mass="3690">MDNSEGYAIELCGIVKRFPGVVANDSIDLNVHRG</sequence>
<dbReference type="EMBL" id="BARU01019748">
    <property type="protein sequence ID" value="GAH56386.1"/>
    <property type="molecule type" value="Genomic_DNA"/>
</dbReference>
<dbReference type="AlphaFoldDB" id="X1GER1"/>
<comment type="caution">
    <text evidence="1">The sequence shown here is derived from an EMBL/GenBank/DDBJ whole genome shotgun (WGS) entry which is preliminary data.</text>
</comment>
<accession>X1GER1</accession>
<name>X1GER1_9ZZZZ</name>
<organism evidence="1">
    <name type="scientific">marine sediment metagenome</name>
    <dbReference type="NCBI Taxonomy" id="412755"/>
    <lineage>
        <taxon>unclassified sequences</taxon>
        <taxon>metagenomes</taxon>
        <taxon>ecological metagenomes</taxon>
    </lineage>
</organism>
<feature type="non-terminal residue" evidence="1">
    <location>
        <position position="34"/>
    </location>
</feature>
<protein>
    <submittedName>
        <fullName evidence="1">Uncharacterized protein</fullName>
    </submittedName>
</protein>
<proteinExistence type="predicted"/>
<gene>
    <name evidence="1" type="ORF">S03H2_32498</name>
</gene>
<evidence type="ECO:0000313" key="1">
    <source>
        <dbReference type="EMBL" id="GAH56386.1"/>
    </source>
</evidence>